<name>A0A9Q1GJN0_9CARY</name>
<accession>A0A9Q1GJN0</accession>
<organism evidence="2 3">
    <name type="scientific">Carnegiea gigantea</name>
    <dbReference type="NCBI Taxonomy" id="171969"/>
    <lineage>
        <taxon>Eukaryota</taxon>
        <taxon>Viridiplantae</taxon>
        <taxon>Streptophyta</taxon>
        <taxon>Embryophyta</taxon>
        <taxon>Tracheophyta</taxon>
        <taxon>Spermatophyta</taxon>
        <taxon>Magnoliopsida</taxon>
        <taxon>eudicotyledons</taxon>
        <taxon>Gunneridae</taxon>
        <taxon>Pentapetalae</taxon>
        <taxon>Caryophyllales</taxon>
        <taxon>Cactineae</taxon>
        <taxon>Cactaceae</taxon>
        <taxon>Cactoideae</taxon>
        <taxon>Echinocereeae</taxon>
        <taxon>Carnegiea</taxon>
    </lineage>
</organism>
<gene>
    <name evidence="2" type="ORF">Cgig2_005527</name>
</gene>
<keyword evidence="1" id="KW-1133">Transmembrane helix</keyword>
<dbReference type="Proteomes" id="UP001153076">
    <property type="component" value="Unassembled WGS sequence"/>
</dbReference>
<dbReference type="EMBL" id="JAKOGI010002845">
    <property type="protein sequence ID" value="KAJ8421228.1"/>
    <property type="molecule type" value="Genomic_DNA"/>
</dbReference>
<keyword evidence="1" id="KW-0472">Membrane</keyword>
<sequence>MEPSLLSHSNPSIWRRPPRLQTRSSIPPLLHLIFASGGATFGEGGASSITVTFPPLPPCGASLTIRMLLSFNILWFIATECVVNGGAYILNSKTSGLPASLKVTRNPCPYLTFTPSLSSTETFRGLIRLNLLSVYLWWGLLPPTRTLPSGKRIADEWYIRAILVGFRVENRFPTGFLGLYRNGLWAGWSALFHPPDPRVAPFTKRMLPVGRMIMSIRSRGWGMFSMLHVCLFPVMTILPQVLSPSRNRPARAAVWAPSAPPPHTMTSTFWKRSRWVSGRMTEEPEPG</sequence>
<comment type="caution">
    <text evidence="2">The sequence shown here is derived from an EMBL/GenBank/DDBJ whole genome shotgun (WGS) entry which is preliminary data.</text>
</comment>
<evidence type="ECO:0000256" key="1">
    <source>
        <dbReference type="SAM" id="Phobius"/>
    </source>
</evidence>
<keyword evidence="3" id="KW-1185">Reference proteome</keyword>
<reference evidence="2" key="1">
    <citation type="submission" date="2022-04" db="EMBL/GenBank/DDBJ databases">
        <title>Carnegiea gigantea Genome sequencing and assembly v2.</title>
        <authorList>
            <person name="Copetti D."/>
            <person name="Sanderson M.J."/>
            <person name="Burquez A."/>
            <person name="Wojciechowski M.F."/>
        </authorList>
    </citation>
    <scope>NUCLEOTIDE SEQUENCE</scope>
    <source>
        <strain evidence="2">SGP5-SGP5p</strain>
        <tissue evidence="2">Aerial part</tissue>
    </source>
</reference>
<proteinExistence type="predicted"/>
<feature type="transmembrane region" description="Helical" evidence="1">
    <location>
        <begin position="221"/>
        <end position="242"/>
    </location>
</feature>
<keyword evidence="1" id="KW-0812">Transmembrane</keyword>
<dbReference type="AlphaFoldDB" id="A0A9Q1GJN0"/>
<evidence type="ECO:0000313" key="3">
    <source>
        <dbReference type="Proteomes" id="UP001153076"/>
    </source>
</evidence>
<protein>
    <submittedName>
        <fullName evidence="2">Uncharacterized protein</fullName>
    </submittedName>
</protein>
<evidence type="ECO:0000313" key="2">
    <source>
        <dbReference type="EMBL" id="KAJ8421228.1"/>
    </source>
</evidence>